<evidence type="ECO:0000256" key="2">
    <source>
        <dbReference type="ARBA" id="ARBA00022692"/>
    </source>
</evidence>
<dbReference type="Pfam" id="PF12698">
    <property type="entry name" value="ABC2_membrane_3"/>
    <property type="match status" value="1"/>
</dbReference>
<dbReference type="KEGG" id="mez:Mtc_0795"/>
<proteinExistence type="predicted"/>
<evidence type="ECO:0000256" key="4">
    <source>
        <dbReference type="ARBA" id="ARBA00023136"/>
    </source>
</evidence>
<feature type="transmembrane region" description="Helical" evidence="6">
    <location>
        <begin position="287"/>
        <end position="306"/>
    </location>
</feature>
<dbReference type="GO" id="GO:0140359">
    <property type="term" value="F:ABC-type transporter activity"/>
    <property type="evidence" value="ECO:0007669"/>
    <property type="project" value="InterPro"/>
</dbReference>
<evidence type="ECO:0000313" key="8">
    <source>
        <dbReference type="EMBL" id="AFC99556.1"/>
    </source>
</evidence>
<feature type="region of interest" description="Disordered" evidence="5">
    <location>
        <begin position="148"/>
        <end position="173"/>
    </location>
</feature>
<dbReference type="GeneID" id="11970690"/>
<feature type="transmembrane region" description="Helical" evidence="6">
    <location>
        <begin position="318"/>
        <end position="340"/>
    </location>
</feature>
<gene>
    <name evidence="8" type="ordered locus">Mtc_0795</name>
</gene>
<evidence type="ECO:0000313" key="9">
    <source>
        <dbReference type="Proteomes" id="UP000005233"/>
    </source>
</evidence>
<evidence type="ECO:0000256" key="5">
    <source>
        <dbReference type="SAM" id="MobiDB-lite"/>
    </source>
</evidence>
<dbReference type="GO" id="GO:0016020">
    <property type="term" value="C:membrane"/>
    <property type="evidence" value="ECO:0007669"/>
    <property type="project" value="UniProtKB-SubCell"/>
</dbReference>
<organism evidence="8 9">
    <name type="scientific">Methanocella conradii (strain DSM 24694 / JCM 17849 / CGMCC 1.5162 / HZ254)</name>
    <dbReference type="NCBI Taxonomy" id="1041930"/>
    <lineage>
        <taxon>Archaea</taxon>
        <taxon>Methanobacteriati</taxon>
        <taxon>Methanobacteriota</taxon>
        <taxon>Stenosarchaea group</taxon>
        <taxon>Methanomicrobia</taxon>
        <taxon>Methanocellales</taxon>
        <taxon>Methanocellaceae</taxon>
        <taxon>Methanocella</taxon>
    </lineage>
</organism>
<feature type="transmembrane region" description="Helical" evidence="6">
    <location>
        <begin position="21"/>
        <end position="42"/>
    </location>
</feature>
<dbReference type="AlphaFoldDB" id="H8I9D8"/>
<evidence type="ECO:0000256" key="3">
    <source>
        <dbReference type="ARBA" id="ARBA00022989"/>
    </source>
</evidence>
<keyword evidence="2 6" id="KW-0812">Transmembrane</keyword>
<name>H8I9D8_METCZ</name>
<keyword evidence="3 6" id="KW-1133">Transmembrane helix</keyword>
<dbReference type="eggNOG" id="arCOG04450">
    <property type="taxonomic scope" value="Archaea"/>
</dbReference>
<dbReference type="EMBL" id="CP003243">
    <property type="protein sequence ID" value="AFC99556.1"/>
    <property type="molecule type" value="Genomic_DNA"/>
</dbReference>
<dbReference type="Proteomes" id="UP000005233">
    <property type="component" value="Chromosome"/>
</dbReference>
<keyword evidence="9" id="KW-1185">Reference proteome</keyword>
<feature type="transmembrane region" description="Helical" evidence="6">
    <location>
        <begin position="263"/>
        <end position="281"/>
    </location>
</feature>
<evidence type="ECO:0000259" key="7">
    <source>
        <dbReference type="Pfam" id="PF12698"/>
    </source>
</evidence>
<sequence>MRKVLTVAKRELKRFRARFSGGSRAVILGLIAVSLLASYFVAQQGPMMGKGIYTVGVSPDGPLIEDSRFHVVTMDKDAGLKMLGNGSIDLYVDGEAAHARNDERSQYAEGALKKYLEKAETTRLIEQYDINQSFPLRIQASFISAQPTPSVPASTATATTTTAPPPSASTDTGAAVQEQIKEVQSGSSKFKAEFVSENEVIIPSLMKPPVPLSQVILAFIYVVPILFLGIFFNSSFMEEKTNRKLNVLMSTPVTPFDIIAGKMLPYIAFSLGMVAVITLALGGDVAVALAVFLPIILFIFAVYLLVAMAYRTFKDQTFFSMAAIAFVTGYLVLPALFTGINNVCYVSPLTLAVQMYRGEGFGPVEYVLSTGPMYLVFVLSVFLGVRIFNEEYLMSFGPLYRRAADAIYLAIDKSHMFISIALLSAFLIPVVFMAQMIVAILSLMVPISLPPIVFLAMLLALCVIMEEVAKSAGIAALLENKKVASVRAVLALAAASALGFFLGEKLLLYLSLSVVSNVMLLEALGSANLLIIPLAAHFIFTSIVCLLTQKLGAKYYALAIAAGSIVHFLYNFAILSHEMGAI</sequence>
<feature type="transmembrane region" description="Helical" evidence="6">
    <location>
        <begin position="366"/>
        <end position="385"/>
    </location>
</feature>
<feature type="transmembrane region" description="Helical" evidence="6">
    <location>
        <begin position="523"/>
        <end position="548"/>
    </location>
</feature>
<accession>H8I9D8</accession>
<dbReference type="InterPro" id="IPR013525">
    <property type="entry name" value="ABC2_TM"/>
</dbReference>
<protein>
    <submittedName>
        <fullName evidence="8">ABC-type Na+ efflux pump, permease component</fullName>
    </submittedName>
</protein>
<feature type="transmembrane region" description="Helical" evidence="6">
    <location>
        <begin position="215"/>
        <end position="236"/>
    </location>
</feature>
<feature type="transmembrane region" description="Helical" evidence="6">
    <location>
        <begin position="555"/>
        <end position="575"/>
    </location>
</feature>
<feature type="transmembrane region" description="Helical" evidence="6">
    <location>
        <begin position="447"/>
        <end position="465"/>
    </location>
</feature>
<dbReference type="HOGENOM" id="CLU_030328_0_0_2"/>
<evidence type="ECO:0000256" key="6">
    <source>
        <dbReference type="SAM" id="Phobius"/>
    </source>
</evidence>
<feature type="transmembrane region" description="Helical" evidence="6">
    <location>
        <begin position="417"/>
        <end position="441"/>
    </location>
</feature>
<feature type="domain" description="ABC-2 type transporter transmembrane" evidence="7">
    <location>
        <begin position="77"/>
        <end position="385"/>
    </location>
</feature>
<reference evidence="8 9" key="1">
    <citation type="journal article" date="2012" name="J. Bacteriol.">
        <title>Complete genome sequence of a thermophilic methanogen, Methanocella conradii HZ254, isolated from Chinese rice field soil.</title>
        <authorList>
            <person name="Lu Z."/>
            <person name="Lu Y."/>
        </authorList>
    </citation>
    <scope>NUCLEOTIDE SEQUENCE [LARGE SCALE GENOMIC DNA]</scope>
    <source>
        <strain evidence="9">DSM 24694 / JCM 17849 / CGMCC 1.5162 / HZ254</strain>
    </source>
</reference>
<evidence type="ECO:0000256" key="1">
    <source>
        <dbReference type="ARBA" id="ARBA00004141"/>
    </source>
</evidence>
<dbReference type="RefSeq" id="WP_014405395.1">
    <property type="nucleotide sequence ID" value="NC_017034.1"/>
</dbReference>
<feature type="transmembrane region" description="Helical" evidence="6">
    <location>
        <begin position="486"/>
        <end position="503"/>
    </location>
</feature>
<keyword evidence="4 6" id="KW-0472">Membrane</keyword>
<dbReference type="STRING" id="1041930.Mtc_0795"/>
<comment type="subcellular location">
    <subcellularLocation>
        <location evidence="1">Membrane</location>
        <topology evidence="1">Multi-pass membrane protein</topology>
    </subcellularLocation>
</comment>